<dbReference type="InParanoid" id="A0A0C3J991"/>
<protein>
    <submittedName>
        <fullName evidence="1">Uncharacterized protein</fullName>
    </submittedName>
</protein>
<gene>
    <name evidence="1" type="ORF">M404DRAFT_999743</name>
</gene>
<sequence>MVRTGSDCVGLPDGARARRSPISLDFYPHPSHCTQVSVDLDQHLVTSDIVRLRLHVPLLFLP</sequence>
<reference evidence="1 2" key="1">
    <citation type="submission" date="2014-04" db="EMBL/GenBank/DDBJ databases">
        <authorList>
            <consortium name="DOE Joint Genome Institute"/>
            <person name="Kuo A."/>
            <person name="Kohler A."/>
            <person name="Costa M.D."/>
            <person name="Nagy L.G."/>
            <person name="Floudas D."/>
            <person name="Copeland A."/>
            <person name="Barry K.W."/>
            <person name="Cichocki N."/>
            <person name="Veneault-Fourrey C."/>
            <person name="LaButti K."/>
            <person name="Lindquist E.A."/>
            <person name="Lipzen A."/>
            <person name="Lundell T."/>
            <person name="Morin E."/>
            <person name="Murat C."/>
            <person name="Sun H."/>
            <person name="Tunlid A."/>
            <person name="Henrissat B."/>
            <person name="Grigoriev I.V."/>
            <person name="Hibbett D.S."/>
            <person name="Martin F."/>
            <person name="Nordberg H.P."/>
            <person name="Cantor M.N."/>
            <person name="Hua S.X."/>
        </authorList>
    </citation>
    <scope>NUCLEOTIDE SEQUENCE [LARGE SCALE GENOMIC DNA]</scope>
    <source>
        <strain evidence="1 2">Marx 270</strain>
    </source>
</reference>
<dbReference type="HOGENOM" id="CLU_2905099_0_0_1"/>
<keyword evidence="2" id="KW-1185">Reference proteome</keyword>
<evidence type="ECO:0000313" key="1">
    <source>
        <dbReference type="EMBL" id="KIO05613.1"/>
    </source>
</evidence>
<dbReference type="AlphaFoldDB" id="A0A0C3J991"/>
<accession>A0A0C3J991</accession>
<reference evidence="2" key="2">
    <citation type="submission" date="2015-01" db="EMBL/GenBank/DDBJ databases">
        <title>Evolutionary Origins and Diversification of the Mycorrhizal Mutualists.</title>
        <authorList>
            <consortium name="DOE Joint Genome Institute"/>
            <consortium name="Mycorrhizal Genomics Consortium"/>
            <person name="Kohler A."/>
            <person name="Kuo A."/>
            <person name="Nagy L.G."/>
            <person name="Floudas D."/>
            <person name="Copeland A."/>
            <person name="Barry K.W."/>
            <person name="Cichocki N."/>
            <person name="Veneault-Fourrey C."/>
            <person name="LaButti K."/>
            <person name="Lindquist E.A."/>
            <person name="Lipzen A."/>
            <person name="Lundell T."/>
            <person name="Morin E."/>
            <person name="Murat C."/>
            <person name="Riley R."/>
            <person name="Ohm R."/>
            <person name="Sun H."/>
            <person name="Tunlid A."/>
            <person name="Henrissat B."/>
            <person name="Grigoriev I.V."/>
            <person name="Hibbett D.S."/>
            <person name="Martin F."/>
        </authorList>
    </citation>
    <scope>NUCLEOTIDE SEQUENCE [LARGE SCALE GENOMIC DNA]</scope>
    <source>
        <strain evidence="2">Marx 270</strain>
    </source>
</reference>
<dbReference type="EMBL" id="KN831966">
    <property type="protein sequence ID" value="KIO05613.1"/>
    <property type="molecule type" value="Genomic_DNA"/>
</dbReference>
<name>A0A0C3J991_PISTI</name>
<proteinExistence type="predicted"/>
<dbReference type="Proteomes" id="UP000054217">
    <property type="component" value="Unassembled WGS sequence"/>
</dbReference>
<organism evidence="1 2">
    <name type="scientific">Pisolithus tinctorius Marx 270</name>
    <dbReference type="NCBI Taxonomy" id="870435"/>
    <lineage>
        <taxon>Eukaryota</taxon>
        <taxon>Fungi</taxon>
        <taxon>Dikarya</taxon>
        <taxon>Basidiomycota</taxon>
        <taxon>Agaricomycotina</taxon>
        <taxon>Agaricomycetes</taxon>
        <taxon>Agaricomycetidae</taxon>
        <taxon>Boletales</taxon>
        <taxon>Sclerodermatineae</taxon>
        <taxon>Pisolithaceae</taxon>
        <taxon>Pisolithus</taxon>
    </lineage>
</organism>
<evidence type="ECO:0000313" key="2">
    <source>
        <dbReference type="Proteomes" id="UP000054217"/>
    </source>
</evidence>